<evidence type="ECO:0000256" key="2">
    <source>
        <dbReference type="SAM" id="MobiDB-lite"/>
    </source>
</evidence>
<evidence type="ECO:0000313" key="4">
    <source>
        <dbReference type="Proteomes" id="UP000039865"/>
    </source>
</evidence>
<feature type="compositionally biased region" description="Low complexity" evidence="2">
    <location>
        <begin position="509"/>
        <end position="519"/>
    </location>
</feature>
<feature type="compositionally biased region" description="Polar residues" evidence="2">
    <location>
        <begin position="761"/>
        <end position="771"/>
    </location>
</feature>
<sequence>MSMVECSDYEYKENLLIASPLAFIQGKPSDFNGHQGINNLHNMNPLQDSQNSLRLHGLHSSENNKDSELRKSNKSHKRNISKTSSDHSVITPNQKNFNMPGSTLSKNNTKKPLYSLIPGSINKNLNIKNPFHTSENKQTTQNSLRDYQSQPQQKALKSDNNDSEFIMSGQVTLSNAKNRNIASYSNLTPQKNLPTPISPTTRPDQLNGYNKQSSFPNKAYVFNYQNSEARGAQANHPTSLKNHCNNSGQKATVVYDEFKYYTSNVQMQNSNNPKKYIDISGCGIGLQRRSDNSGSHISNQNNLQFDLSPTEHKIFDLQSPKMSVNSQANGIHIKTNLGKPQAFYTDRGHNINNGVQNYCLQLKCEPSEDIQNITDSNAGPQPEAEKKIKELQEYIEHLENDLKMTQSKNHELKKKFKDRSFIQSFDKTKKHLSDTEDSLILSEKKGKKRSSLTKQGPNTSMQQIVSNQNTFSNNNHQSTSSIVDVKIRPIHNMKQGLQYNYSPQKKMRSSSSNSKYQDNSNKKLDNSQDDDMEEGLEYQVNNYNDFSGSQINSSQLDENRNGHNDSPTQNHQHLSEDECEGCERLKQLVFQAKEAIDDLKLEIEEWRDICSEKETELRQLQHKIYNDIMGQEKRIEFNDEVQTREFDGHKPVNQDSRKVRNFIQHNKKRIRSRSKNQKIESTCSTQKVSIAQSIKKKSVLKNVKDLVSDQFEFYEAEDIGIQTSFDLKISCHNTDNNLTNTSIDCDSNKNQNVQKDKSVESRQNQRVSPNNEMNKDINLMKISEETYQSNEEVYTLRTKTQIQEEEIKKLRQQVQLLSGQCEKFLGLATKAKKKQNKKSQQYDLENIKQNYDIISTIESYSILEKINEWKREEGLIDQNQYSEPQQTQIPRPLKLIQDIDMNEIIIYESSKRPESAINQNPLTGAQQIANTNANMAQEFLQLIKQEQENIKKQQEQKLRELQMQHHQHM</sequence>
<feature type="region of interest" description="Disordered" evidence="2">
    <location>
        <begin position="543"/>
        <end position="573"/>
    </location>
</feature>
<reference evidence="3 4" key="1">
    <citation type="submission" date="2014-06" db="EMBL/GenBank/DDBJ databases">
        <authorList>
            <person name="Swart Estienne"/>
        </authorList>
    </citation>
    <scope>NUCLEOTIDE SEQUENCE [LARGE SCALE GENOMIC DNA]</scope>
    <source>
        <strain evidence="3 4">130c</strain>
    </source>
</reference>
<feature type="compositionally biased region" description="Polar residues" evidence="2">
    <location>
        <begin position="121"/>
        <end position="155"/>
    </location>
</feature>
<dbReference type="EMBL" id="CCKQ01002842">
    <property type="protein sequence ID" value="CDW73954.1"/>
    <property type="molecule type" value="Genomic_DNA"/>
</dbReference>
<feature type="compositionally biased region" description="Basic and acidic residues" evidence="2">
    <location>
        <begin position="62"/>
        <end position="71"/>
    </location>
</feature>
<feature type="coiled-coil region" evidence="1">
    <location>
        <begin position="381"/>
        <end position="415"/>
    </location>
</feature>
<gene>
    <name evidence="3" type="primary">Contig11572.g12389</name>
    <name evidence="3" type="ORF">STYLEM_2944</name>
</gene>
<feature type="region of interest" description="Disordered" evidence="2">
    <location>
        <begin position="495"/>
        <end position="529"/>
    </location>
</feature>
<dbReference type="Proteomes" id="UP000039865">
    <property type="component" value="Unassembled WGS sequence"/>
</dbReference>
<dbReference type="InParanoid" id="A0A077ZVQ2"/>
<feature type="region of interest" description="Disordered" evidence="2">
    <location>
        <begin position="745"/>
        <end position="771"/>
    </location>
</feature>
<keyword evidence="4" id="KW-1185">Reference proteome</keyword>
<feature type="region of interest" description="Disordered" evidence="2">
    <location>
        <begin position="184"/>
        <end position="213"/>
    </location>
</feature>
<accession>A0A077ZVQ2</accession>
<feature type="coiled-coil region" evidence="1">
    <location>
        <begin position="582"/>
        <end position="623"/>
    </location>
</feature>
<evidence type="ECO:0000313" key="3">
    <source>
        <dbReference type="EMBL" id="CDW73954.1"/>
    </source>
</evidence>
<organism evidence="3 4">
    <name type="scientific">Stylonychia lemnae</name>
    <name type="common">Ciliate</name>
    <dbReference type="NCBI Taxonomy" id="5949"/>
    <lineage>
        <taxon>Eukaryota</taxon>
        <taxon>Sar</taxon>
        <taxon>Alveolata</taxon>
        <taxon>Ciliophora</taxon>
        <taxon>Intramacronucleata</taxon>
        <taxon>Spirotrichea</taxon>
        <taxon>Stichotrichia</taxon>
        <taxon>Sporadotrichida</taxon>
        <taxon>Oxytrichidae</taxon>
        <taxon>Stylonychinae</taxon>
        <taxon>Stylonychia</taxon>
    </lineage>
</organism>
<dbReference type="AlphaFoldDB" id="A0A077ZVQ2"/>
<feature type="region of interest" description="Disordered" evidence="2">
    <location>
        <begin position="57"/>
        <end position="163"/>
    </location>
</feature>
<evidence type="ECO:0000256" key="1">
    <source>
        <dbReference type="SAM" id="Coils"/>
    </source>
</evidence>
<feature type="compositionally biased region" description="Polar residues" evidence="2">
    <location>
        <begin position="81"/>
        <end position="107"/>
    </location>
</feature>
<dbReference type="OrthoDB" id="10689278at2759"/>
<name>A0A077ZVQ2_STYLE</name>
<proteinExistence type="predicted"/>
<feature type="region of interest" description="Disordered" evidence="2">
    <location>
        <begin position="432"/>
        <end position="460"/>
    </location>
</feature>
<protein>
    <submittedName>
        <fullName evidence="3">Uncharacterized protein</fullName>
    </submittedName>
</protein>
<feature type="coiled-coil region" evidence="1">
    <location>
        <begin position="800"/>
        <end position="850"/>
    </location>
</feature>
<feature type="coiled-coil region" evidence="1">
    <location>
        <begin position="936"/>
        <end position="964"/>
    </location>
</feature>
<feature type="compositionally biased region" description="Polar residues" evidence="2">
    <location>
        <begin position="543"/>
        <end position="556"/>
    </location>
</feature>
<keyword evidence="1" id="KW-0175">Coiled coil</keyword>